<accession>A0A6C0HKC6</accession>
<organism evidence="1">
    <name type="scientific">viral metagenome</name>
    <dbReference type="NCBI Taxonomy" id="1070528"/>
    <lineage>
        <taxon>unclassified sequences</taxon>
        <taxon>metagenomes</taxon>
        <taxon>organismal metagenomes</taxon>
    </lineage>
</organism>
<sequence length="95" mass="11009">MENLGCSEVLQKGEKYWVDTFSGKEEKMYIGLNNYESSRTNPYQFHNDDTGSINVGKVFKKEGEVYTEISPVQGQSYFIKLDKSMYKLFSIIYPP</sequence>
<evidence type="ECO:0000313" key="1">
    <source>
        <dbReference type="EMBL" id="QHT80566.1"/>
    </source>
</evidence>
<dbReference type="AlphaFoldDB" id="A0A6C0HKC6"/>
<dbReference type="EMBL" id="MN739972">
    <property type="protein sequence ID" value="QHT80566.1"/>
    <property type="molecule type" value="Genomic_DNA"/>
</dbReference>
<reference evidence="1" key="1">
    <citation type="journal article" date="2020" name="Nature">
        <title>Giant virus diversity and host interactions through global metagenomics.</title>
        <authorList>
            <person name="Schulz F."/>
            <person name="Roux S."/>
            <person name="Paez-Espino D."/>
            <person name="Jungbluth S."/>
            <person name="Walsh D.A."/>
            <person name="Denef V.J."/>
            <person name="McMahon K.D."/>
            <person name="Konstantinidis K.T."/>
            <person name="Eloe-Fadrosh E.A."/>
            <person name="Kyrpides N.C."/>
            <person name="Woyke T."/>
        </authorList>
    </citation>
    <scope>NUCLEOTIDE SEQUENCE</scope>
    <source>
        <strain evidence="1">GVMAG-M-3300023184-120</strain>
    </source>
</reference>
<name>A0A6C0HKC6_9ZZZZ</name>
<protein>
    <submittedName>
        <fullName evidence="1">Uncharacterized protein</fullName>
    </submittedName>
</protein>
<proteinExistence type="predicted"/>